<sequence length="443" mass="51172">MQFVRQLYFTSRWYYSLAALVGLLLLAFFFPALFGVARVLCGVLALLVLLDGVSLFRTNRGVFARRQLAEKLSNGSDNDITISLENHYSFPITVEVIDELPVQLQLRDTVFKVRVPTGETHLITYQIRPVKRGVYSFGAINAFVRSPLGLVRRRYQFAQNQEVPVYPSFIQMRQFELRAFTSQLAEHGLKKVRRVGHQAEFEQIRPYTPGDDPRVINWQATARRSELMVNSFQDEKSQPVYCLIDKGRVMKMPFEELSLLDYAINATLVLANVALKKQDKAGIITFAERVGTVLPAERKAAHLQKILDLLYHQKTRFLESDFESLYATVRTKIKHRSLLVLFTNFETLQAAQRQLPYLKKLARYHLILVVFFENTELRTLLDAPARTTEEIYLKAIAEKFDYEKRQIVKEFNRYGLHALLTAPHSLTVNTLNKYLEFKARGLL</sequence>
<reference evidence="3 4" key="1">
    <citation type="submission" date="2018-03" db="EMBL/GenBank/DDBJ databases">
        <title>Adhaeribacter sp. HMF7605 Genome sequencing and assembly.</title>
        <authorList>
            <person name="Kang H."/>
            <person name="Kang J."/>
            <person name="Cha I."/>
            <person name="Kim H."/>
            <person name="Joh K."/>
        </authorList>
    </citation>
    <scope>NUCLEOTIDE SEQUENCE [LARGE SCALE GENOMIC DNA]</scope>
    <source>
        <strain evidence="3 4">HMF7605</strain>
    </source>
</reference>
<keyword evidence="4" id="KW-1185">Reference proteome</keyword>
<protein>
    <submittedName>
        <fullName evidence="3">DUF58 domain-containing protein</fullName>
    </submittedName>
</protein>
<dbReference type="InterPro" id="IPR002881">
    <property type="entry name" value="DUF58"/>
</dbReference>
<name>A0A2T2YFI7_9BACT</name>
<evidence type="ECO:0000313" key="4">
    <source>
        <dbReference type="Proteomes" id="UP000240357"/>
    </source>
</evidence>
<dbReference type="Proteomes" id="UP000240357">
    <property type="component" value="Unassembled WGS sequence"/>
</dbReference>
<evidence type="ECO:0000259" key="2">
    <source>
        <dbReference type="Pfam" id="PF01882"/>
    </source>
</evidence>
<dbReference type="Pfam" id="PF01882">
    <property type="entry name" value="DUF58"/>
    <property type="match status" value="1"/>
</dbReference>
<dbReference type="AlphaFoldDB" id="A0A2T2YFI7"/>
<dbReference type="PANTHER" id="PTHR33608:SF3">
    <property type="entry name" value="SLR2013 PROTEIN"/>
    <property type="match status" value="1"/>
</dbReference>
<accession>A0A2T2YFI7</accession>
<dbReference type="PANTHER" id="PTHR33608">
    <property type="entry name" value="BLL2464 PROTEIN"/>
    <property type="match status" value="1"/>
</dbReference>
<keyword evidence="1" id="KW-1133">Transmembrane helix</keyword>
<proteinExistence type="predicted"/>
<feature type="transmembrane region" description="Helical" evidence="1">
    <location>
        <begin position="36"/>
        <end position="56"/>
    </location>
</feature>
<evidence type="ECO:0000256" key="1">
    <source>
        <dbReference type="SAM" id="Phobius"/>
    </source>
</evidence>
<keyword evidence="1" id="KW-0812">Transmembrane</keyword>
<comment type="caution">
    <text evidence="3">The sequence shown here is derived from an EMBL/GenBank/DDBJ whole genome shotgun (WGS) entry which is preliminary data.</text>
</comment>
<feature type="transmembrane region" description="Helical" evidence="1">
    <location>
        <begin position="12"/>
        <end position="30"/>
    </location>
</feature>
<evidence type="ECO:0000313" key="3">
    <source>
        <dbReference type="EMBL" id="PSR54279.1"/>
    </source>
</evidence>
<gene>
    <name evidence="3" type="ORF">AHMF7605_12485</name>
</gene>
<dbReference type="OrthoDB" id="845740at2"/>
<keyword evidence="1" id="KW-0472">Membrane</keyword>
<dbReference type="RefSeq" id="WP_106929808.1">
    <property type="nucleotide sequence ID" value="NZ_PYFT01000001.1"/>
</dbReference>
<organism evidence="3 4">
    <name type="scientific">Adhaeribacter arboris</name>
    <dbReference type="NCBI Taxonomy" id="2072846"/>
    <lineage>
        <taxon>Bacteria</taxon>
        <taxon>Pseudomonadati</taxon>
        <taxon>Bacteroidota</taxon>
        <taxon>Cytophagia</taxon>
        <taxon>Cytophagales</taxon>
        <taxon>Hymenobacteraceae</taxon>
        <taxon>Adhaeribacter</taxon>
    </lineage>
</organism>
<feature type="domain" description="DUF58" evidence="2">
    <location>
        <begin position="203"/>
        <end position="348"/>
    </location>
</feature>
<dbReference type="EMBL" id="PYFT01000001">
    <property type="protein sequence ID" value="PSR54279.1"/>
    <property type="molecule type" value="Genomic_DNA"/>
</dbReference>